<dbReference type="OrthoDB" id="10684705at2759"/>
<accession>A0A3P7N8B1</accession>
<feature type="compositionally biased region" description="Low complexity" evidence="1">
    <location>
        <begin position="16"/>
        <end position="39"/>
    </location>
</feature>
<dbReference type="EMBL" id="UYRU01081132">
    <property type="protein sequence ID" value="VDN31648.1"/>
    <property type="molecule type" value="Genomic_DNA"/>
</dbReference>
<evidence type="ECO:0000256" key="1">
    <source>
        <dbReference type="SAM" id="MobiDB-lite"/>
    </source>
</evidence>
<feature type="region of interest" description="Disordered" evidence="1">
    <location>
        <begin position="16"/>
        <end position="52"/>
    </location>
</feature>
<feature type="non-terminal residue" evidence="2">
    <location>
        <position position="1"/>
    </location>
</feature>
<proteinExistence type="predicted"/>
<dbReference type="Proteomes" id="UP000281553">
    <property type="component" value="Unassembled WGS sequence"/>
</dbReference>
<evidence type="ECO:0000313" key="3">
    <source>
        <dbReference type="Proteomes" id="UP000281553"/>
    </source>
</evidence>
<protein>
    <submittedName>
        <fullName evidence="2">Uncharacterized protein</fullName>
    </submittedName>
</protein>
<evidence type="ECO:0000313" key="2">
    <source>
        <dbReference type="EMBL" id="VDN31648.1"/>
    </source>
</evidence>
<organism evidence="2 3">
    <name type="scientific">Dibothriocephalus latus</name>
    <name type="common">Fish tapeworm</name>
    <name type="synonym">Diphyllobothrium latum</name>
    <dbReference type="NCBI Taxonomy" id="60516"/>
    <lineage>
        <taxon>Eukaryota</taxon>
        <taxon>Metazoa</taxon>
        <taxon>Spiralia</taxon>
        <taxon>Lophotrochozoa</taxon>
        <taxon>Platyhelminthes</taxon>
        <taxon>Cestoda</taxon>
        <taxon>Eucestoda</taxon>
        <taxon>Diphyllobothriidea</taxon>
        <taxon>Diphyllobothriidae</taxon>
        <taxon>Dibothriocephalus</taxon>
    </lineage>
</organism>
<reference evidence="2 3" key="1">
    <citation type="submission" date="2018-11" db="EMBL/GenBank/DDBJ databases">
        <authorList>
            <consortium name="Pathogen Informatics"/>
        </authorList>
    </citation>
    <scope>NUCLEOTIDE SEQUENCE [LARGE SCALE GENOMIC DNA]</scope>
</reference>
<dbReference type="AlphaFoldDB" id="A0A3P7N8B1"/>
<sequence>GFDRLSRLEISVASTSAAAASATASTTATATPTTASTSADHPMTDSTSSSAVITAEQGRLDTDLRSASLASVNRLDPTASYAAIAAADGEDRSVRSECLYASPIHLRKGTFKHICIYLL</sequence>
<gene>
    <name evidence="2" type="ORF">DILT_LOCUS15798</name>
</gene>
<keyword evidence="3" id="KW-1185">Reference proteome</keyword>
<name>A0A3P7N8B1_DIBLA</name>